<protein>
    <submittedName>
        <fullName evidence="1">Uncharacterized protein</fullName>
    </submittedName>
</protein>
<comment type="caution">
    <text evidence="1">The sequence shown here is derived from an EMBL/GenBank/DDBJ whole genome shotgun (WGS) entry which is preliminary data.</text>
</comment>
<evidence type="ECO:0000313" key="2">
    <source>
        <dbReference type="Proteomes" id="UP000324800"/>
    </source>
</evidence>
<dbReference type="EMBL" id="SNRW01030176">
    <property type="protein sequence ID" value="KAA6358232.1"/>
    <property type="molecule type" value="Genomic_DNA"/>
</dbReference>
<proteinExistence type="predicted"/>
<accession>A0A5J4TK14</accession>
<dbReference type="Proteomes" id="UP000324800">
    <property type="component" value="Unassembled WGS sequence"/>
</dbReference>
<reference evidence="1 2" key="1">
    <citation type="submission" date="2019-03" db="EMBL/GenBank/DDBJ databases">
        <title>Single cell metagenomics reveals metabolic interactions within the superorganism composed of flagellate Streblomastix strix and complex community of Bacteroidetes bacteria on its surface.</title>
        <authorList>
            <person name="Treitli S.C."/>
            <person name="Kolisko M."/>
            <person name="Husnik F."/>
            <person name="Keeling P."/>
            <person name="Hampl V."/>
        </authorList>
    </citation>
    <scope>NUCLEOTIDE SEQUENCE [LARGE SCALE GENOMIC DNA]</scope>
    <source>
        <strain evidence="1">ST1C</strain>
    </source>
</reference>
<gene>
    <name evidence="1" type="ORF">EZS28_046241</name>
</gene>
<name>A0A5J4TK14_9EUKA</name>
<dbReference type="AlphaFoldDB" id="A0A5J4TK14"/>
<evidence type="ECO:0000313" key="1">
    <source>
        <dbReference type="EMBL" id="KAA6358232.1"/>
    </source>
</evidence>
<sequence length="112" mass="12385">MFVDLKIKFKINPNAFVFAQVNLTLGYTADLITSIRTEQLIPSGLKNFVCDIAPVTVSIKNYVVTEVTANMTGYKATNACLAKVRDFFSTRAFVVPAQRVEMQPFPTSATLT</sequence>
<organism evidence="1 2">
    <name type="scientific">Streblomastix strix</name>
    <dbReference type="NCBI Taxonomy" id="222440"/>
    <lineage>
        <taxon>Eukaryota</taxon>
        <taxon>Metamonada</taxon>
        <taxon>Preaxostyla</taxon>
        <taxon>Oxymonadida</taxon>
        <taxon>Streblomastigidae</taxon>
        <taxon>Streblomastix</taxon>
    </lineage>
</organism>